<keyword evidence="4" id="KW-0233">DNA recombination</keyword>
<dbReference type="GO" id="GO:0015074">
    <property type="term" value="P:DNA integration"/>
    <property type="evidence" value="ECO:0007669"/>
    <property type="project" value="UniProtKB-KW"/>
</dbReference>
<comment type="similarity">
    <text evidence="1">Belongs to the 'phage' integrase family.</text>
</comment>
<evidence type="ECO:0000256" key="4">
    <source>
        <dbReference type="ARBA" id="ARBA00023172"/>
    </source>
</evidence>
<proteinExistence type="inferred from homology"/>
<dbReference type="GO" id="GO:0006310">
    <property type="term" value="P:DNA recombination"/>
    <property type="evidence" value="ECO:0007669"/>
    <property type="project" value="UniProtKB-KW"/>
</dbReference>
<evidence type="ECO:0000313" key="8">
    <source>
        <dbReference type="EMBL" id="GEL95402.1"/>
    </source>
</evidence>
<dbReference type="EMBL" id="BJWG01000008">
    <property type="protein sequence ID" value="GEL95402.1"/>
    <property type="molecule type" value="Genomic_DNA"/>
</dbReference>
<dbReference type="Gene3D" id="1.10.443.10">
    <property type="entry name" value="Intergrase catalytic core"/>
    <property type="match status" value="1"/>
</dbReference>
<keyword evidence="3 5" id="KW-0238">DNA-binding</keyword>
<feature type="domain" description="Tyr recombinase" evidence="6">
    <location>
        <begin position="176"/>
        <end position="408"/>
    </location>
</feature>
<dbReference type="InterPro" id="IPR044068">
    <property type="entry name" value="CB"/>
</dbReference>
<dbReference type="AlphaFoldDB" id="A0A511JBP1"/>
<evidence type="ECO:0000313" key="9">
    <source>
        <dbReference type="Proteomes" id="UP000321720"/>
    </source>
</evidence>
<dbReference type="InterPro" id="IPR011010">
    <property type="entry name" value="DNA_brk_join_enz"/>
</dbReference>
<dbReference type="RefSeq" id="WP_146843037.1">
    <property type="nucleotide sequence ID" value="NZ_BJWG01000008.1"/>
</dbReference>
<dbReference type="InterPro" id="IPR013762">
    <property type="entry name" value="Integrase-like_cat_sf"/>
</dbReference>
<comment type="caution">
    <text evidence="8">The sequence shown here is derived from an EMBL/GenBank/DDBJ whole genome shotgun (WGS) entry which is preliminary data.</text>
</comment>
<dbReference type="PROSITE" id="PS51900">
    <property type="entry name" value="CB"/>
    <property type="match status" value="1"/>
</dbReference>
<accession>A0A511JBP1</accession>
<evidence type="ECO:0000259" key="7">
    <source>
        <dbReference type="PROSITE" id="PS51900"/>
    </source>
</evidence>
<feature type="domain" description="Core-binding (CB)" evidence="7">
    <location>
        <begin position="73"/>
        <end position="155"/>
    </location>
</feature>
<evidence type="ECO:0000256" key="2">
    <source>
        <dbReference type="ARBA" id="ARBA00022908"/>
    </source>
</evidence>
<gene>
    <name evidence="8" type="ORF">CCO02nite_20600</name>
</gene>
<keyword evidence="2" id="KW-0229">DNA integration</keyword>
<dbReference type="InterPro" id="IPR002104">
    <property type="entry name" value="Integrase_catalytic"/>
</dbReference>
<protein>
    <submittedName>
        <fullName evidence="8">Putative phage integrase</fullName>
    </submittedName>
</protein>
<name>A0A511JBP1_9CELL</name>
<dbReference type="Gene3D" id="1.10.150.130">
    <property type="match status" value="1"/>
</dbReference>
<dbReference type="InterPro" id="IPR050808">
    <property type="entry name" value="Phage_Integrase"/>
</dbReference>
<evidence type="ECO:0000256" key="5">
    <source>
        <dbReference type="PROSITE-ProRule" id="PRU01248"/>
    </source>
</evidence>
<dbReference type="Pfam" id="PF14659">
    <property type="entry name" value="Phage_int_SAM_3"/>
    <property type="match status" value="1"/>
</dbReference>
<evidence type="ECO:0000256" key="1">
    <source>
        <dbReference type="ARBA" id="ARBA00008857"/>
    </source>
</evidence>
<reference evidence="8 9" key="1">
    <citation type="submission" date="2019-07" db="EMBL/GenBank/DDBJ databases">
        <title>Whole genome shotgun sequence of Cellulomonas composti NBRC 100758.</title>
        <authorList>
            <person name="Hosoyama A."/>
            <person name="Uohara A."/>
            <person name="Ohji S."/>
            <person name="Ichikawa N."/>
        </authorList>
    </citation>
    <scope>NUCLEOTIDE SEQUENCE [LARGE SCALE GENOMIC DNA]</scope>
    <source>
        <strain evidence="8 9">NBRC 100758</strain>
    </source>
</reference>
<keyword evidence="9" id="KW-1185">Reference proteome</keyword>
<organism evidence="8 9">
    <name type="scientific">Cellulomonas composti</name>
    <dbReference type="NCBI Taxonomy" id="266130"/>
    <lineage>
        <taxon>Bacteria</taxon>
        <taxon>Bacillati</taxon>
        <taxon>Actinomycetota</taxon>
        <taxon>Actinomycetes</taxon>
        <taxon>Micrococcales</taxon>
        <taxon>Cellulomonadaceae</taxon>
        <taxon>Cellulomonas</taxon>
    </lineage>
</organism>
<dbReference type="PROSITE" id="PS51898">
    <property type="entry name" value="TYR_RECOMBINASE"/>
    <property type="match status" value="1"/>
</dbReference>
<dbReference type="OrthoDB" id="1822491at2"/>
<dbReference type="Pfam" id="PF00589">
    <property type="entry name" value="Phage_integrase"/>
    <property type="match status" value="1"/>
</dbReference>
<evidence type="ECO:0000256" key="3">
    <source>
        <dbReference type="ARBA" id="ARBA00023125"/>
    </source>
</evidence>
<dbReference type="InterPro" id="IPR010998">
    <property type="entry name" value="Integrase_recombinase_N"/>
</dbReference>
<dbReference type="Proteomes" id="UP000321720">
    <property type="component" value="Unassembled WGS sequence"/>
</dbReference>
<dbReference type="GO" id="GO:0003677">
    <property type="term" value="F:DNA binding"/>
    <property type="evidence" value="ECO:0007669"/>
    <property type="project" value="UniProtKB-UniRule"/>
</dbReference>
<dbReference type="InterPro" id="IPR004107">
    <property type="entry name" value="Integrase_SAM-like_N"/>
</dbReference>
<dbReference type="SUPFAM" id="SSF56349">
    <property type="entry name" value="DNA breaking-rejoining enzymes"/>
    <property type="match status" value="1"/>
</dbReference>
<evidence type="ECO:0000259" key="6">
    <source>
        <dbReference type="PROSITE" id="PS51898"/>
    </source>
</evidence>
<dbReference type="PANTHER" id="PTHR30629">
    <property type="entry name" value="PROPHAGE INTEGRASE"/>
    <property type="match status" value="1"/>
</dbReference>
<dbReference type="PANTHER" id="PTHR30629:SF2">
    <property type="entry name" value="PROPHAGE INTEGRASE INTS-RELATED"/>
    <property type="match status" value="1"/>
</dbReference>
<sequence length="422" mass="46306">MAERRRRQYGTGSVYQRASDGRWIGTFQAGWTERGTRRVVTVSATTEAECKRRLTKRQREYEVDAGAVAGGHRTVKSWCEAWLEVHATKARPKYYATDASAVRRWIVPTIGSKRLDTLTPGDVRSVGTAVRKAGRSTTTARYVHGVLIRALDAAAADGHSVSRLAREVAAPGKATHDRDAVPLGHALAILGAASQRPDGSRWAAAFLQGMRQGECLGLTWEAVDLDRGLLDASWQLQALPYLDRAAGTFRVPDGYEARRLVDAMHLVRPKSRSGWRVIPLVSWMGAALETWQRAEHVNPHGLVWPVIEWDTTDPTLLARMLGRPRSSGADRDAWYALQAAAKVAPTDERRHRDPARYLLHEARHTTATLLLEHGVKEAVVIAIMGHSSITSTRGYQHVSQALARDALDGIAGALGLTATPHG</sequence>